<organism evidence="8 9">
    <name type="scientific">Malassezia restricta (strain ATCC 96810 / NBRC 103918 / CBS 7877)</name>
    <name type="common">Seborrheic dermatitis infection agent</name>
    <dbReference type="NCBI Taxonomy" id="425264"/>
    <lineage>
        <taxon>Eukaryota</taxon>
        <taxon>Fungi</taxon>
        <taxon>Dikarya</taxon>
        <taxon>Basidiomycota</taxon>
        <taxon>Ustilaginomycotina</taxon>
        <taxon>Malasseziomycetes</taxon>
        <taxon>Malasseziales</taxon>
        <taxon>Malasseziaceae</taxon>
        <taxon>Malassezia</taxon>
    </lineage>
</organism>
<name>A0A3G2S354_MALR7</name>
<evidence type="ECO:0000256" key="4">
    <source>
        <dbReference type="ARBA" id="ARBA00022801"/>
    </source>
</evidence>
<dbReference type="CDD" id="cd02663">
    <property type="entry name" value="Peptidase_C19G"/>
    <property type="match status" value="1"/>
</dbReference>
<dbReference type="AlphaFoldDB" id="A0A3G2S354"/>
<evidence type="ECO:0000256" key="2">
    <source>
        <dbReference type="ARBA" id="ARBA00009085"/>
    </source>
</evidence>
<dbReference type="OrthoDB" id="27652at2759"/>
<evidence type="ECO:0000256" key="1">
    <source>
        <dbReference type="ARBA" id="ARBA00000707"/>
    </source>
</evidence>
<dbReference type="EC" id="3.4.19.12" evidence="5"/>
<dbReference type="GO" id="GO:0005634">
    <property type="term" value="C:nucleus"/>
    <property type="evidence" value="ECO:0007669"/>
    <property type="project" value="TreeGrafter"/>
</dbReference>
<keyword evidence="4 5" id="KW-0378">Hydrolase</keyword>
<keyword evidence="5" id="KW-0788">Thiol protease</keyword>
<dbReference type="GO" id="GO:0006508">
    <property type="term" value="P:proteolysis"/>
    <property type="evidence" value="ECO:0007669"/>
    <property type="project" value="UniProtKB-KW"/>
</dbReference>
<dbReference type="InterPro" id="IPR001394">
    <property type="entry name" value="Peptidase_C19_UCH"/>
</dbReference>
<keyword evidence="3 5" id="KW-0645">Protease</keyword>
<comment type="catalytic activity">
    <reaction evidence="1 5">
        <text>Thiol-dependent hydrolysis of ester, thioester, amide, peptide and isopeptide bonds formed by the C-terminal Gly of ubiquitin (a 76-residue protein attached to proteins as an intracellular targeting signal).</text>
        <dbReference type="EC" id="3.4.19.12"/>
    </reaction>
</comment>
<dbReference type="GO" id="GO:0016579">
    <property type="term" value="P:protein deubiquitination"/>
    <property type="evidence" value="ECO:0007669"/>
    <property type="project" value="InterPro"/>
</dbReference>
<dbReference type="InterPro" id="IPR018200">
    <property type="entry name" value="USP_CS"/>
</dbReference>
<feature type="region of interest" description="Disordered" evidence="6">
    <location>
        <begin position="1"/>
        <end position="26"/>
    </location>
</feature>
<protein>
    <recommendedName>
        <fullName evidence="5">Ubiquitin carboxyl-terminal hydrolase</fullName>
        <ecNumber evidence="5">3.4.19.12</ecNumber>
    </recommendedName>
</protein>
<keyword evidence="9" id="KW-1185">Reference proteome</keyword>
<sequence>MDPTLNVSTTGTLASPAQTSPTTNSGVAYRRGIKPVITPLNVPDVNPSSNVPTLRDMVSMYGWEPTEWDRWSTDLGKSLHTNQNRPVLLGMVNFGNSCYANSVLQALYHCLPFREAVMSIDKMPLHSPLPSSHLTSASCMKDALTRLFHSMALSSVRLSTQDRHTARRDPGPLIIAGSVDQDVLKAFLTTLHQNCNLFDSTMHHDAHEFLNFILNQVCEDMIEKRQRRANKAREQSFTPLTACFNSPTISQRTYIHHLFQGILTNETRCLSCETITNRDEEFFDLSINVEHNTSVASSLRLFSEREMLSGRNKFFCDTCSSLQEAEKRMKIKQPPNILALHLKRFKWSESNNVYVKHASRVVFPLDLRLFNTTDQTSQPDQLYELSAIVVHIGSGAHQGHYVSIVRIGTRWAIFDDEDVSFIRESDISKYFGDAPEVGSAYVLFYQAVDEAPLPKTIPQPSVTPNFSSPTVKVDSMPTSKPMPPPNLPKVLSAQTSGTAQPVPTVVIDPLQRPDNGQPPSSPQIANGAARPAFSKPESLPSTPPSEPVPPSSSQGKSPNVNSSHRHALTVDSSRERRESNRKSWLGFSKLGRMLS</sequence>
<dbReference type="PROSITE" id="PS00972">
    <property type="entry name" value="USP_1"/>
    <property type="match status" value="1"/>
</dbReference>
<feature type="compositionally biased region" description="Pro residues" evidence="6">
    <location>
        <begin position="541"/>
        <end position="550"/>
    </location>
</feature>
<reference evidence="8 9" key="1">
    <citation type="submission" date="2018-10" db="EMBL/GenBank/DDBJ databases">
        <title>Complete genome sequence of Malassezia restricta CBS 7877.</title>
        <authorList>
            <person name="Morand S.C."/>
            <person name="Bertignac M."/>
            <person name="Iltis A."/>
            <person name="Kolder I."/>
            <person name="Pirovano W."/>
            <person name="Jourdain R."/>
            <person name="Clavaud C."/>
        </authorList>
    </citation>
    <scope>NUCLEOTIDE SEQUENCE [LARGE SCALE GENOMIC DNA]</scope>
    <source>
        <strain evidence="8 9">CBS 7877</strain>
    </source>
</reference>
<feature type="compositionally biased region" description="Basic and acidic residues" evidence="6">
    <location>
        <begin position="572"/>
        <end position="581"/>
    </location>
</feature>
<dbReference type="VEuPathDB" id="FungiDB:DNF11_0628"/>
<dbReference type="STRING" id="425264.A0A3G2S354"/>
<dbReference type="GO" id="GO:0005829">
    <property type="term" value="C:cytosol"/>
    <property type="evidence" value="ECO:0007669"/>
    <property type="project" value="TreeGrafter"/>
</dbReference>
<proteinExistence type="inferred from homology"/>
<dbReference type="SUPFAM" id="SSF54001">
    <property type="entry name" value="Cysteine proteinases"/>
    <property type="match status" value="1"/>
</dbReference>
<dbReference type="InterPro" id="IPR050164">
    <property type="entry name" value="Peptidase_C19"/>
</dbReference>
<dbReference type="PANTHER" id="PTHR24006">
    <property type="entry name" value="UBIQUITIN CARBOXYL-TERMINAL HYDROLASE"/>
    <property type="match status" value="1"/>
</dbReference>
<evidence type="ECO:0000256" key="6">
    <source>
        <dbReference type="SAM" id="MobiDB-lite"/>
    </source>
</evidence>
<dbReference type="GO" id="GO:0004843">
    <property type="term" value="F:cysteine-type deubiquitinase activity"/>
    <property type="evidence" value="ECO:0007669"/>
    <property type="project" value="UniProtKB-UniRule"/>
</dbReference>
<evidence type="ECO:0000313" key="8">
    <source>
        <dbReference type="EMBL" id="AYO41578.1"/>
    </source>
</evidence>
<dbReference type="Proteomes" id="UP000269793">
    <property type="component" value="Chromosome I"/>
</dbReference>
<dbReference type="PROSITE" id="PS00973">
    <property type="entry name" value="USP_2"/>
    <property type="match status" value="1"/>
</dbReference>
<feature type="compositionally biased region" description="Polar residues" evidence="6">
    <location>
        <begin position="458"/>
        <end position="470"/>
    </location>
</feature>
<feature type="domain" description="USP" evidence="7">
    <location>
        <begin position="89"/>
        <end position="448"/>
    </location>
</feature>
<dbReference type="Pfam" id="PF00443">
    <property type="entry name" value="UCH"/>
    <property type="match status" value="1"/>
</dbReference>
<accession>A0A3G2S354</accession>
<dbReference type="PROSITE" id="PS50235">
    <property type="entry name" value="USP_3"/>
    <property type="match status" value="1"/>
</dbReference>
<keyword evidence="5" id="KW-0833">Ubl conjugation pathway</keyword>
<dbReference type="InterPro" id="IPR038765">
    <property type="entry name" value="Papain-like_cys_pep_sf"/>
</dbReference>
<comment type="similarity">
    <text evidence="2 5">Belongs to the peptidase C19 family.</text>
</comment>
<evidence type="ECO:0000259" key="7">
    <source>
        <dbReference type="PROSITE" id="PS50235"/>
    </source>
</evidence>
<feature type="region of interest" description="Disordered" evidence="6">
    <location>
        <begin position="454"/>
        <end position="595"/>
    </location>
</feature>
<evidence type="ECO:0000313" key="9">
    <source>
        <dbReference type="Proteomes" id="UP000269793"/>
    </source>
</evidence>
<feature type="compositionally biased region" description="Polar residues" evidence="6">
    <location>
        <begin position="492"/>
        <end position="501"/>
    </location>
</feature>
<dbReference type="EMBL" id="CP033148">
    <property type="protein sequence ID" value="AYO41578.1"/>
    <property type="molecule type" value="Genomic_DNA"/>
</dbReference>
<dbReference type="PANTHER" id="PTHR24006:SF733">
    <property type="entry name" value="RE52890P"/>
    <property type="match status" value="1"/>
</dbReference>
<gene>
    <name evidence="8" type="primary">usp-46</name>
    <name evidence="8" type="ORF">DNF11_0628</name>
</gene>
<dbReference type="Gene3D" id="3.90.70.10">
    <property type="entry name" value="Cysteine proteinases"/>
    <property type="match status" value="1"/>
</dbReference>
<evidence type="ECO:0000256" key="5">
    <source>
        <dbReference type="RuleBase" id="RU366025"/>
    </source>
</evidence>
<evidence type="ECO:0000256" key="3">
    <source>
        <dbReference type="ARBA" id="ARBA00022670"/>
    </source>
</evidence>
<dbReference type="InterPro" id="IPR028889">
    <property type="entry name" value="USP"/>
</dbReference>